<feature type="compositionally biased region" description="Basic residues" evidence="1">
    <location>
        <begin position="508"/>
        <end position="517"/>
    </location>
</feature>
<feature type="compositionally biased region" description="Basic and acidic residues" evidence="1">
    <location>
        <begin position="1000"/>
        <end position="1011"/>
    </location>
</feature>
<feature type="compositionally biased region" description="Basic and acidic residues" evidence="1">
    <location>
        <begin position="810"/>
        <end position="819"/>
    </location>
</feature>
<accession>A0A8K0N7R5</accession>
<proteinExistence type="predicted"/>
<evidence type="ECO:0000313" key="4">
    <source>
        <dbReference type="Proteomes" id="UP000797356"/>
    </source>
</evidence>
<feature type="compositionally biased region" description="Polar residues" evidence="1">
    <location>
        <begin position="937"/>
        <end position="955"/>
    </location>
</feature>
<feature type="transmembrane region" description="Helical" evidence="2">
    <location>
        <begin position="1312"/>
        <end position="1337"/>
    </location>
</feature>
<feature type="region of interest" description="Disordered" evidence="1">
    <location>
        <begin position="383"/>
        <end position="464"/>
    </location>
</feature>
<feature type="compositionally biased region" description="Polar residues" evidence="1">
    <location>
        <begin position="1036"/>
        <end position="1046"/>
    </location>
</feature>
<feature type="compositionally biased region" description="Basic residues" evidence="1">
    <location>
        <begin position="451"/>
        <end position="464"/>
    </location>
</feature>
<feature type="compositionally biased region" description="Polar residues" evidence="1">
    <location>
        <begin position="876"/>
        <end position="892"/>
    </location>
</feature>
<feature type="compositionally biased region" description="Polar residues" evidence="1">
    <location>
        <begin position="913"/>
        <end position="929"/>
    </location>
</feature>
<feature type="compositionally biased region" description="Polar residues" evidence="1">
    <location>
        <begin position="1053"/>
        <end position="1064"/>
    </location>
</feature>
<comment type="caution">
    <text evidence="3">The sequence shown here is derived from an EMBL/GenBank/DDBJ whole genome shotgun (WGS) entry which is preliminary data.</text>
</comment>
<feature type="region of interest" description="Disordered" evidence="1">
    <location>
        <begin position="309"/>
        <end position="328"/>
    </location>
</feature>
<feature type="compositionally biased region" description="Basic and acidic residues" evidence="1">
    <location>
        <begin position="518"/>
        <end position="528"/>
    </location>
</feature>
<feature type="compositionally biased region" description="Basic and acidic residues" evidence="1">
    <location>
        <begin position="569"/>
        <end position="579"/>
    </location>
</feature>
<dbReference type="OrthoDB" id="2020180at2759"/>
<feature type="region of interest" description="Disordered" evidence="1">
    <location>
        <begin position="569"/>
        <end position="602"/>
    </location>
</feature>
<dbReference type="PANTHER" id="PTHR31008:SF2">
    <property type="entry name" value="COP1-INTERACTING PROTEIN-LIKE PROTEIN"/>
    <property type="match status" value="1"/>
</dbReference>
<keyword evidence="4" id="KW-1185">Reference proteome</keyword>
<feature type="region of interest" description="Disordered" evidence="1">
    <location>
        <begin position="478"/>
        <end position="533"/>
    </location>
</feature>
<reference evidence="3" key="2">
    <citation type="submission" date="2019-07" db="EMBL/GenBank/DDBJ databases">
        <authorList>
            <person name="Yang Y."/>
            <person name="Bocs S."/>
            <person name="Baudouin L."/>
        </authorList>
    </citation>
    <scope>NUCLEOTIDE SEQUENCE</scope>
    <source>
        <tissue evidence="3">Spear leaf of Hainan Tall coconut</tissue>
    </source>
</reference>
<feature type="compositionally biased region" description="Acidic residues" evidence="1">
    <location>
        <begin position="489"/>
        <end position="499"/>
    </location>
</feature>
<keyword evidence="2" id="KW-0812">Transmembrane</keyword>
<keyword evidence="2" id="KW-0472">Membrane</keyword>
<dbReference type="PANTHER" id="PTHR31008">
    <property type="entry name" value="COP1-INTERACTING PROTEIN-RELATED"/>
    <property type="match status" value="1"/>
</dbReference>
<feature type="compositionally biased region" description="Basic and acidic residues" evidence="1">
    <location>
        <begin position="441"/>
        <end position="450"/>
    </location>
</feature>
<feature type="compositionally biased region" description="Polar residues" evidence="1">
    <location>
        <begin position="986"/>
        <end position="997"/>
    </location>
</feature>
<protein>
    <submittedName>
        <fullName evidence="3">COP1-interacting protein 7</fullName>
    </submittedName>
</protein>
<feature type="region of interest" description="Disordered" evidence="1">
    <location>
        <begin position="706"/>
        <end position="1087"/>
    </location>
</feature>
<feature type="compositionally biased region" description="Polar residues" evidence="1">
    <location>
        <begin position="708"/>
        <end position="719"/>
    </location>
</feature>
<evidence type="ECO:0000313" key="3">
    <source>
        <dbReference type="EMBL" id="KAG1361838.1"/>
    </source>
</evidence>
<keyword evidence="2" id="KW-1133">Transmembrane helix</keyword>
<feature type="compositionally biased region" description="Basic and acidic residues" evidence="1">
    <location>
        <begin position="1067"/>
        <end position="1077"/>
    </location>
</feature>
<name>A0A8K0N7R5_COCNU</name>
<gene>
    <name evidence="3" type="ORF">COCNU_10G000570</name>
</gene>
<dbReference type="Proteomes" id="UP000797356">
    <property type="component" value="Chromosome 10"/>
</dbReference>
<organism evidence="3 4">
    <name type="scientific">Cocos nucifera</name>
    <name type="common">Coconut palm</name>
    <dbReference type="NCBI Taxonomy" id="13894"/>
    <lineage>
        <taxon>Eukaryota</taxon>
        <taxon>Viridiplantae</taxon>
        <taxon>Streptophyta</taxon>
        <taxon>Embryophyta</taxon>
        <taxon>Tracheophyta</taxon>
        <taxon>Spermatophyta</taxon>
        <taxon>Magnoliopsida</taxon>
        <taxon>Liliopsida</taxon>
        <taxon>Arecaceae</taxon>
        <taxon>Arecoideae</taxon>
        <taxon>Cocoseae</taxon>
        <taxon>Attaleinae</taxon>
        <taxon>Cocos</taxon>
    </lineage>
</organism>
<reference evidence="3" key="1">
    <citation type="journal article" date="2017" name="Gigascience">
        <title>The genome draft of coconut (Cocos nucifera).</title>
        <authorList>
            <person name="Xiao Y."/>
            <person name="Xu P."/>
            <person name="Fan H."/>
            <person name="Baudouin L."/>
            <person name="Xia W."/>
            <person name="Bocs S."/>
            <person name="Xu J."/>
            <person name="Li Q."/>
            <person name="Guo A."/>
            <person name="Zhou L."/>
            <person name="Li J."/>
            <person name="Wu Y."/>
            <person name="Ma Z."/>
            <person name="Armero A."/>
            <person name="Issali A.E."/>
            <person name="Liu N."/>
            <person name="Peng M."/>
            <person name="Yang Y."/>
        </authorList>
    </citation>
    <scope>NUCLEOTIDE SEQUENCE</scope>
    <source>
        <tissue evidence="3">Spear leaf of Hainan Tall coconut</tissue>
    </source>
</reference>
<sequence>MKPEARLDSVVFHLTPTRTRCDLVIVANGKTEKIASGLLNPFLAHLKTAQDQIAKGGYSIKLEPDPKIDAGWFTKGTVERLEAFPLFETLIKRYPVTLQNNCVISCRFVRFVSTPEVLERVTTIESEILQIEEAIAIQSNDNLGLSTVEDHQAKPIDCMEGSKSTFDADAEKAIVLYKPGSQPYPSDSNGSAMQEENSKVQLLRVLESRKAVLQKEQGMAFARAVAAGFDMDHMAQVISFAECFGASRLMEACLRFMELWKRKHETGQWVEVEAAEVMSARSEFSSLNASGIILSGDSRRQKEFGEAWPVSCGDMGKESNGTTDRKVHSDLQVPLGPHEYYPGHFQHPTHPQWPMHSLAGPPLFQLYPMQGMPYYQNYPGGGPSFHSPYPPVEDPRFNTPQKTQRKRHSMDGKDSNTESEASEMGGSGTRSQDGTDQNISEFDKGGSHGHESHKRIGRSGRKKSGVVVIRNINYIASKRHETSGSESESASDTETEEESKDMSDAHDRKHKNSSRTSKRNEVHVKSMESSDAYAEDEIAYGQEADSGNWQAFQSFLLRAEEKARTVDRDIFASEKEPPMKRKQNNGEGGPILPPERDSGNVRDWRMVGLDSLNGTASRMKQMASNDELLISSEGRGLIDSQLKEIEGGRGGYRSVTSDDFMIYGQEKQMGSKNSSDPLVDPQYELDKTLDKISSYNGMDESFMIPYRSGSQDQIGSNGRTAIDIDSEFPPSLHRTEDSSSKAKNPLTYEPDDLTLLPERGMESISIGYDPAKDYDIQIPVENAEDVSTSTKEESKNSDKDKKLKASQSGLEKKKKDALTRKGTSSKMNPSAEAQKRAEKLRAFKADLQKAKKQREEEEIKRLEALKRERQKRIASRSGSNVTQSPVTPQQSKARLPTKLAPSSYRGSKFSDSEPGSSPSQKLLTRTGSNDSHKITRTNKLNGSSHAISRSVSSLSEMKKEIGNSTPEAKTASVQTRRLSDPKGTNVRRTSSLKSVTSAEVPKRGIPDEPQKKISALMRLDKNKLATLPELKVKTSKGPSNMVQNKSGGKETSQKGAGSQTSQFSDAIHTKRTNDKASRLSNGDENSEIEKTVVMLENEVSSAPAVQASEAMMGINDRMHGDDKIEMAGLDSEYEAIHAPPSPMIVGEVENSSAQKLDEQLNSNELVIDYSNEEPQKFSNSTAMDKPYQAPYARTTSLEDSTAGNVEYAQVPPVLNSEMDKMPNESIKACVSSFVMDSNSVDQTQESHKEPRSKETKGFRKLLKFGRKSHISATGEGNQDSDALSIDEHAIAAASSNDGAATILITPDFSPPLIAMAAIVGTAFLIVIYACILSRRLFRFRNRWHRHRRLL</sequence>
<evidence type="ECO:0000256" key="2">
    <source>
        <dbReference type="SAM" id="Phobius"/>
    </source>
</evidence>
<evidence type="ECO:0000256" key="1">
    <source>
        <dbReference type="SAM" id="MobiDB-lite"/>
    </source>
</evidence>
<dbReference type="EMBL" id="CM017881">
    <property type="protein sequence ID" value="KAG1361838.1"/>
    <property type="molecule type" value="Genomic_DNA"/>
</dbReference>
<feature type="compositionally biased region" description="Basic and acidic residues" evidence="1">
    <location>
        <begin position="833"/>
        <end position="867"/>
    </location>
</feature>
<feature type="compositionally biased region" description="Polar residues" evidence="1">
    <location>
        <begin position="429"/>
        <end position="440"/>
    </location>
</feature>
<feature type="compositionally biased region" description="Polar residues" evidence="1">
    <location>
        <begin position="962"/>
        <end position="976"/>
    </location>
</feature>
<feature type="compositionally biased region" description="Basic and acidic residues" evidence="1">
    <location>
        <begin position="790"/>
        <end position="803"/>
    </location>
</feature>